<dbReference type="GO" id="GO:0008253">
    <property type="term" value="F:5'-nucleotidase activity"/>
    <property type="evidence" value="ECO:0007669"/>
    <property type="project" value="InterPro"/>
</dbReference>
<dbReference type="InterPro" id="IPR023198">
    <property type="entry name" value="PGP-like_dom2"/>
</dbReference>
<accession>A0A7G1G8F6</accession>
<proteinExistence type="predicted"/>
<name>A0A7G1G8F6_9BACT</name>
<dbReference type="SFLD" id="SFLDS00003">
    <property type="entry name" value="Haloacid_Dehalogenase"/>
    <property type="match status" value="1"/>
</dbReference>
<dbReference type="Proteomes" id="UP000516361">
    <property type="component" value="Chromosome"/>
</dbReference>
<dbReference type="InterPro" id="IPR036412">
    <property type="entry name" value="HAD-like_sf"/>
</dbReference>
<evidence type="ECO:0000313" key="1">
    <source>
        <dbReference type="EMBL" id="BBE31514.1"/>
    </source>
</evidence>
<reference evidence="1 2" key="1">
    <citation type="submission" date="2018-06" db="EMBL/GenBank/DDBJ databases">
        <title>Genome sequencing of Oceanotoga sp. sy52.</title>
        <authorList>
            <person name="Mori K."/>
        </authorList>
    </citation>
    <scope>NUCLEOTIDE SEQUENCE [LARGE SCALE GENOMIC DNA]</scope>
    <source>
        <strain evidence="2">sy52</strain>
    </source>
</reference>
<dbReference type="RefSeq" id="WP_190614094.1">
    <property type="nucleotide sequence ID" value="NZ_AP018712.1"/>
</dbReference>
<dbReference type="InterPro" id="IPR023214">
    <property type="entry name" value="HAD_sf"/>
</dbReference>
<dbReference type="NCBIfam" id="TIGR01549">
    <property type="entry name" value="HAD-SF-IA-v1"/>
    <property type="match status" value="1"/>
</dbReference>
<protein>
    <submittedName>
        <fullName evidence="1">Noncanonical pyrimidine nucleotidase, YjjG family protein</fullName>
    </submittedName>
</protein>
<organism evidence="1 2">
    <name type="scientific">Tepiditoga spiralis</name>
    <dbReference type="NCBI Taxonomy" id="2108365"/>
    <lineage>
        <taxon>Bacteria</taxon>
        <taxon>Thermotogati</taxon>
        <taxon>Thermotogota</taxon>
        <taxon>Thermotogae</taxon>
        <taxon>Petrotogales</taxon>
        <taxon>Petrotogaceae</taxon>
        <taxon>Tepiditoga</taxon>
    </lineage>
</organism>
<dbReference type="Gene3D" id="3.40.50.1000">
    <property type="entry name" value="HAD superfamily/HAD-like"/>
    <property type="match status" value="1"/>
</dbReference>
<dbReference type="NCBIfam" id="TIGR02254">
    <property type="entry name" value="YjjG_YfnB"/>
    <property type="match status" value="1"/>
</dbReference>
<dbReference type="PRINTS" id="PR00413">
    <property type="entry name" value="HADHALOGNASE"/>
</dbReference>
<dbReference type="InParanoid" id="A0A7G1G8F6"/>
<dbReference type="InterPro" id="IPR041492">
    <property type="entry name" value="HAD_2"/>
</dbReference>
<dbReference type="KEGG" id="ocy:OSSY52_16550"/>
<dbReference type="InterPro" id="IPR011951">
    <property type="entry name" value="HAD-SF_hydro_IA_YjjG/PynA"/>
</dbReference>
<dbReference type="PANTHER" id="PTHR47478">
    <property type="match status" value="1"/>
</dbReference>
<dbReference type="PANTHER" id="PTHR47478:SF1">
    <property type="entry name" value="PYRIMIDINE 5'-NUCLEOTIDASE YJJG"/>
    <property type="match status" value="1"/>
</dbReference>
<dbReference type="SFLD" id="SFLDG01129">
    <property type="entry name" value="C1.5:_HAD__Beta-PGM__Phosphata"/>
    <property type="match status" value="1"/>
</dbReference>
<keyword evidence="2" id="KW-1185">Reference proteome</keyword>
<dbReference type="InterPro" id="IPR006439">
    <property type="entry name" value="HAD-SF_hydro_IA"/>
</dbReference>
<dbReference type="Pfam" id="PF13419">
    <property type="entry name" value="HAD_2"/>
    <property type="match status" value="1"/>
</dbReference>
<dbReference type="InterPro" id="IPR052550">
    <property type="entry name" value="Pyrimidine_5'-ntase_YjjG"/>
</dbReference>
<dbReference type="SUPFAM" id="SSF56784">
    <property type="entry name" value="HAD-like"/>
    <property type="match status" value="1"/>
</dbReference>
<gene>
    <name evidence="1" type="ORF">OSSY52_16550</name>
</gene>
<dbReference type="FunCoup" id="A0A7G1G8F6">
    <property type="interactions" value="48"/>
</dbReference>
<dbReference type="EMBL" id="AP018712">
    <property type="protein sequence ID" value="BBE31514.1"/>
    <property type="molecule type" value="Genomic_DNA"/>
</dbReference>
<dbReference type="Gene3D" id="1.10.150.240">
    <property type="entry name" value="Putative phosphatase, domain 2"/>
    <property type="match status" value="1"/>
</dbReference>
<dbReference type="AlphaFoldDB" id="A0A7G1G8F6"/>
<sequence>MFKNIKMIYFDLDHTLWDFEKNSRVCLGILYDKYLLKSNIDKNYFIDVYEKNNDILWEMYRKREIEVSKLKLKRFENTLDELNYPYENNLIKKLNENYINLLAEQDKTFDGTHEVLKYLKSKYEIGIITNGFKEIQFKKLKSANLDNFFKIIITSDSIGIPKPDKKIFDYAAKLSGFNHNEILYIGDDLQTDVISSKKAGFESIWFNYKKKNTSEDVFQIHSLLELLNLL</sequence>
<evidence type="ECO:0000313" key="2">
    <source>
        <dbReference type="Proteomes" id="UP000516361"/>
    </source>
</evidence>